<dbReference type="AlphaFoldDB" id="C0GD53"/>
<dbReference type="OrthoDB" id="9808061at2"/>
<sequence length="118" mass="13418">MNTREVTRKYRLNQWTQIIRECRSSGQTVKAWCADNGINQKTYYYWLKKVREAACESLPSLEENSSIVPVNIPASSDGPGPESSSQIILRFGSVTLELRNNASEKLIENTLRALQNVR</sequence>
<keyword evidence="2" id="KW-1185">Reference proteome</keyword>
<reference evidence="1 2" key="1">
    <citation type="submission" date="2009-02" db="EMBL/GenBank/DDBJ databases">
        <title>Sequencing of the draft genome and assembly of Dethiobacter alkaliphilus AHT 1.</title>
        <authorList>
            <consortium name="US DOE Joint Genome Institute (JGI-PGF)"/>
            <person name="Lucas S."/>
            <person name="Copeland A."/>
            <person name="Lapidus A."/>
            <person name="Glavina del Rio T."/>
            <person name="Dalin E."/>
            <person name="Tice H."/>
            <person name="Bruce D."/>
            <person name="Goodwin L."/>
            <person name="Pitluck S."/>
            <person name="Larimer F."/>
            <person name="Land M.L."/>
            <person name="Hauser L."/>
            <person name="Muyzer G."/>
        </authorList>
    </citation>
    <scope>NUCLEOTIDE SEQUENCE [LARGE SCALE GENOMIC DNA]</scope>
    <source>
        <strain evidence="1 2">AHT 1</strain>
    </source>
</reference>
<comment type="caution">
    <text evidence="1">The sequence shown here is derived from an EMBL/GenBank/DDBJ whole genome shotgun (WGS) entry which is preliminary data.</text>
</comment>
<dbReference type="Proteomes" id="UP000006443">
    <property type="component" value="Unassembled WGS sequence"/>
</dbReference>
<dbReference type="eggNOG" id="COG2963">
    <property type="taxonomic scope" value="Bacteria"/>
</dbReference>
<dbReference type="GO" id="GO:0006313">
    <property type="term" value="P:DNA transposition"/>
    <property type="evidence" value="ECO:0007669"/>
    <property type="project" value="InterPro"/>
</dbReference>
<dbReference type="STRING" id="555088.DealDRAFT_0412"/>
<evidence type="ECO:0000313" key="2">
    <source>
        <dbReference type="Proteomes" id="UP000006443"/>
    </source>
</evidence>
<dbReference type="RefSeq" id="WP_008514370.1">
    <property type="nucleotide sequence ID" value="NZ_ACJM01000001.1"/>
</dbReference>
<organism evidence="1 2">
    <name type="scientific">Dethiobacter alkaliphilus AHT 1</name>
    <dbReference type="NCBI Taxonomy" id="555088"/>
    <lineage>
        <taxon>Bacteria</taxon>
        <taxon>Bacillati</taxon>
        <taxon>Bacillota</taxon>
        <taxon>Dethiobacteria</taxon>
        <taxon>Dethiobacterales</taxon>
        <taxon>Dethiobacteraceae</taxon>
        <taxon>Dethiobacter</taxon>
    </lineage>
</organism>
<accession>C0GD53</accession>
<dbReference type="GO" id="GO:0004803">
    <property type="term" value="F:transposase activity"/>
    <property type="evidence" value="ECO:0007669"/>
    <property type="project" value="InterPro"/>
</dbReference>
<dbReference type="InterPro" id="IPR002514">
    <property type="entry name" value="Transposase_8"/>
</dbReference>
<name>C0GD53_DETAL</name>
<evidence type="ECO:0000313" key="1">
    <source>
        <dbReference type="EMBL" id="EEG79138.1"/>
    </source>
</evidence>
<gene>
    <name evidence="1" type="ORF">DealDRAFT_0412</name>
</gene>
<dbReference type="EMBL" id="ACJM01000001">
    <property type="protein sequence ID" value="EEG79138.1"/>
    <property type="molecule type" value="Genomic_DNA"/>
</dbReference>
<protein>
    <recommendedName>
        <fullName evidence="3">Transposase</fullName>
    </recommendedName>
</protein>
<proteinExistence type="predicted"/>
<dbReference type="Pfam" id="PF01527">
    <property type="entry name" value="HTH_Tnp_1"/>
    <property type="match status" value="1"/>
</dbReference>
<evidence type="ECO:0008006" key="3">
    <source>
        <dbReference type="Google" id="ProtNLM"/>
    </source>
</evidence>
<dbReference type="GO" id="GO:0003677">
    <property type="term" value="F:DNA binding"/>
    <property type="evidence" value="ECO:0007669"/>
    <property type="project" value="InterPro"/>
</dbReference>
<dbReference type="NCBIfam" id="NF047593">
    <property type="entry name" value="IS66_ISAeme5_TnpA"/>
    <property type="match status" value="1"/>
</dbReference>